<dbReference type="OrthoDB" id="5805078at2759"/>
<name>A0A3P7JW47_STRVU</name>
<gene>
    <name evidence="1" type="ORF">SVUK_LOCUS19267</name>
</gene>
<accession>A0A3P7JW47</accession>
<keyword evidence="2" id="KW-1185">Reference proteome</keyword>
<organism evidence="1 2">
    <name type="scientific">Strongylus vulgaris</name>
    <name type="common">Blood worm</name>
    <dbReference type="NCBI Taxonomy" id="40348"/>
    <lineage>
        <taxon>Eukaryota</taxon>
        <taxon>Metazoa</taxon>
        <taxon>Ecdysozoa</taxon>
        <taxon>Nematoda</taxon>
        <taxon>Chromadorea</taxon>
        <taxon>Rhabditida</taxon>
        <taxon>Rhabditina</taxon>
        <taxon>Rhabditomorpha</taxon>
        <taxon>Strongyloidea</taxon>
        <taxon>Strongylidae</taxon>
        <taxon>Strongylus</taxon>
    </lineage>
</organism>
<sequence>MFEATCAIGEIFQLKSIDRTATKVEFKQYLRERADDDYKADENKPLVIGDPKTYIPPLESQINYYRTCVHLIGTALITMIQTYMKSISLEQIDLRTRFVHPKSLRISHLLP</sequence>
<evidence type="ECO:0000313" key="2">
    <source>
        <dbReference type="Proteomes" id="UP000270094"/>
    </source>
</evidence>
<protein>
    <submittedName>
        <fullName evidence="1">Uncharacterized protein</fullName>
    </submittedName>
</protein>
<proteinExistence type="predicted"/>
<reference evidence="1 2" key="1">
    <citation type="submission" date="2018-11" db="EMBL/GenBank/DDBJ databases">
        <authorList>
            <consortium name="Pathogen Informatics"/>
        </authorList>
    </citation>
    <scope>NUCLEOTIDE SEQUENCE [LARGE SCALE GENOMIC DNA]</scope>
</reference>
<evidence type="ECO:0000313" key="1">
    <source>
        <dbReference type="EMBL" id="VDM84269.1"/>
    </source>
</evidence>
<dbReference type="EMBL" id="UYYB01128927">
    <property type="protein sequence ID" value="VDM84269.1"/>
    <property type="molecule type" value="Genomic_DNA"/>
</dbReference>
<dbReference type="Proteomes" id="UP000270094">
    <property type="component" value="Unassembled WGS sequence"/>
</dbReference>
<dbReference type="AlphaFoldDB" id="A0A3P7JW47"/>